<dbReference type="Pfam" id="PF00350">
    <property type="entry name" value="Dynamin_N"/>
    <property type="match status" value="1"/>
</dbReference>
<dbReference type="AlphaFoldDB" id="A0A2A3YMI9"/>
<dbReference type="GO" id="GO:0005829">
    <property type="term" value="C:cytosol"/>
    <property type="evidence" value="ECO:0007669"/>
    <property type="project" value="TreeGrafter"/>
</dbReference>
<dbReference type="PANTHER" id="PTHR42698">
    <property type="entry name" value="GTPASE ERA"/>
    <property type="match status" value="1"/>
</dbReference>
<keyword evidence="5" id="KW-1185">Reference proteome</keyword>
<sequence>MTPLLSRRAASGPASLAERIEALDRAAEELDGIAPGAELDAAQELLARLDRRRALSAEHTVIGLFGATGSGKSSLVNALVGADISRAAVRRPTTAEPVAAVLGDTGSEALLDWLEVEERHALDGTGTALEIAATPVAGRRAKRTEPAVAPGIVLLDLPDLDSVEAGNRAIAERMTGMVDVLVWVTDPQKYADAVLHQEFVQAFAGHDAVTVLVLNQMDLLREDERPQVRGSLEAIARADGLEQAPVLATSASTGEGIDELRWQLVTLARGREAASQRQRADVRAAAERLREAADPDGLPGEVLEEQIDDLVEDLALAARVEPVADAVAASYRHRAAGRVGWPPLRWLRAVRPDPLRRLGIGQERDGEQLERTSLPEPDAATRATASTSVRRFADTSSEGGGDAWRAAVRGAARSREDELPDALDQAVAGADLRGRTTSWWWPVLDVLQWLAMLVWVVGLGWLALNVVLALLQIPPPPMPMIEELWIPIPLPTALLVLGIAAGILIGLAGVALAGVTARRHRRRARRVLLGRVREVAASHVVAPVDAELARADAVTRDLALARGETPRPSV</sequence>
<organism evidence="4 5">
    <name type="scientific">Brachybacterium alimentarium</name>
    <dbReference type="NCBI Taxonomy" id="47845"/>
    <lineage>
        <taxon>Bacteria</taxon>
        <taxon>Bacillati</taxon>
        <taxon>Actinomycetota</taxon>
        <taxon>Actinomycetes</taxon>
        <taxon>Micrococcales</taxon>
        <taxon>Dermabacteraceae</taxon>
        <taxon>Brachybacterium</taxon>
    </lineage>
</organism>
<proteinExistence type="predicted"/>
<keyword evidence="2" id="KW-0812">Transmembrane</keyword>
<dbReference type="InterPro" id="IPR005662">
    <property type="entry name" value="GTPase_Era-like"/>
</dbReference>
<dbReference type="Gene3D" id="3.40.50.300">
    <property type="entry name" value="P-loop containing nucleotide triphosphate hydrolases"/>
    <property type="match status" value="1"/>
</dbReference>
<dbReference type="InterPro" id="IPR027417">
    <property type="entry name" value="P-loop_NTPase"/>
</dbReference>
<evidence type="ECO:0000259" key="3">
    <source>
        <dbReference type="Pfam" id="PF00350"/>
    </source>
</evidence>
<dbReference type="GO" id="GO:0043024">
    <property type="term" value="F:ribosomal small subunit binding"/>
    <property type="evidence" value="ECO:0007669"/>
    <property type="project" value="TreeGrafter"/>
</dbReference>
<feature type="region of interest" description="Disordered" evidence="1">
    <location>
        <begin position="359"/>
        <end position="401"/>
    </location>
</feature>
<dbReference type="Proteomes" id="UP000218598">
    <property type="component" value="Unassembled WGS sequence"/>
</dbReference>
<gene>
    <name evidence="4" type="ORF">CIK66_03990</name>
</gene>
<dbReference type="PANTHER" id="PTHR42698:SF1">
    <property type="entry name" value="GTPASE ERA, MITOCHONDRIAL"/>
    <property type="match status" value="1"/>
</dbReference>
<dbReference type="InterPro" id="IPR045063">
    <property type="entry name" value="Dynamin_N"/>
</dbReference>
<dbReference type="GO" id="GO:0019843">
    <property type="term" value="F:rRNA binding"/>
    <property type="evidence" value="ECO:0007669"/>
    <property type="project" value="TreeGrafter"/>
</dbReference>
<evidence type="ECO:0000313" key="5">
    <source>
        <dbReference type="Proteomes" id="UP000218598"/>
    </source>
</evidence>
<accession>A0A2A3YMI9</accession>
<dbReference type="EMBL" id="NRGR01000007">
    <property type="protein sequence ID" value="PCC40315.1"/>
    <property type="molecule type" value="Genomic_DNA"/>
</dbReference>
<evidence type="ECO:0000256" key="1">
    <source>
        <dbReference type="SAM" id="MobiDB-lite"/>
    </source>
</evidence>
<feature type="transmembrane region" description="Helical" evidence="2">
    <location>
        <begin position="493"/>
        <end position="516"/>
    </location>
</feature>
<evidence type="ECO:0000256" key="2">
    <source>
        <dbReference type="SAM" id="Phobius"/>
    </source>
</evidence>
<name>A0A2A3YMI9_9MICO</name>
<feature type="compositionally biased region" description="Basic and acidic residues" evidence="1">
    <location>
        <begin position="359"/>
        <end position="370"/>
    </location>
</feature>
<evidence type="ECO:0000313" key="4">
    <source>
        <dbReference type="EMBL" id="PCC40315.1"/>
    </source>
</evidence>
<reference evidence="4 5" key="1">
    <citation type="journal article" date="2017" name="Elife">
        <title>Extensive horizontal gene transfer in cheese-associated bacteria.</title>
        <authorList>
            <person name="Bonham K.S."/>
            <person name="Wolfe B.E."/>
            <person name="Dutton R.J."/>
        </authorList>
    </citation>
    <scope>NUCLEOTIDE SEQUENCE [LARGE SCALE GENOMIC DNA]</scope>
    <source>
        <strain evidence="4 5">341_9</strain>
    </source>
</reference>
<feature type="domain" description="Dynamin N-terminal" evidence="3">
    <location>
        <begin position="62"/>
        <end position="216"/>
    </location>
</feature>
<dbReference type="GO" id="GO:0000028">
    <property type="term" value="P:ribosomal small subunit assembly"/>
    <property type="evidence" value="ECO:0007669"/>
    <property type="project" value="TreeGrafter"/>
</dbReference>
<keyword evidence="2" id="KW-0472">Membrane</keyword>
<protein>
    <recommendedName>
        <fullName evidence="3">Dynamin N-terminal domain-containing protein</fullName>
    </recommendedName>
</protein>
<feature type="transmembrane region" description="Helical" evidence="2">
    <location>
        <begin position="449"/>
        <end position="473"/>
    </location>
</feature>
<dbReference type="GO" id="GO:0005525">
    <property type="term" value="F:GTP binding"/>
    <property type="evidence" value="ECO:0007669"/>
    <property type="project" value="InterPro"/>
</dbReference>
<dbReference type="OrthoDB" id="974105at2"/>
<feature type="compositionally biased region" description="Low complexity" evidence="1">
    <location>
        <begin position="380"/>
        <end position="390"/>
    </location>
</feature>
<dbReference type="RefSeq" id="WP_096196611.1">
    <property type="nucleotide sequence ID" value="NZ_JBQCXU010000004.1"/>
</dbReference>
<comment type="caution">
    <text evidence="4">The sequence shown here is derived from an EMBL/GenBank/DDBJ whole genome shotgun (WGS) entry which is preliminary data.</text>
</comment>
<keyword evidence="2" id="KW-1133">Transmembrane helix</keyword>
<dbReference type="SUPFAM" id="SSF52540">
    <property type="entry name" value="P-loop containing nucleoside triphosphate hydrolases"/>
    <property type="match status" value="1"/>
</dbReference>